<dbReference type="EMBL" id="JAPFFF010000055">
    <property type="protein sequence ID" value="KAK8838386.1"/>
    <property type="molecule type" value="Genomic_DNA"/>
</dbReference>
<comment type="caution">
    <text evidence="2">The sequence shown here is derived from an EMBL/GenBank/DDBJ whole genome shotgun (WGS) entry which is preliminary data.</text>
</comment>
<organism evidence="2 3">
    <name type="scientific">Tritrichomonas musculus</name>
    <dbReference type="NCBI Taxonomy" id="1915356"/>
    <lineage>
        <taxon>Eukaryota</taxon>
        <taxon>Metamonada</taxon>
        <taxon>Parabasalia</taxon>
        <taxon>Tritrichomonadida</taxon>
        <taxon>Tritrichomonadidae</taxon>
        <taxon>Tritrichomonas</taxon>
    </lineage>
</organism>
<sequence length="82" mass="9729">MALILNPNIEDINQLLTNEQIEASKRIIQTRMKKYPPFKQTQQTQQKNRYSRFKKTHEEIEAPLTPIQNLLENRSSSNDLFN</sequence>
<evidence type="ECO:0000313" key="2">
    <source>
        <dbReference type="EMBL" id="KAK8838386.1"/>
    </source>
</evidence>
<evidence type="ECO:0000313" key="3">
    <source>
        <dbReference type="Proteomes" id="UP001470230"/>
    </source>
</evidence>
<dbReference type="Proteomes" id="UP001470230">
    <property type="component" value="Unassembled WGS sequence"/>
</dbReference>
<reference evidence="2 3" key="1">
    <citation type="submission" date="2024-04" db="EMBL/GenBank/DDBJ databases">
        <title>Tritrichomonas musculus Genome.</title>
        <authorList>
            <person name="Alves-Ferreira E."/>
            <person name="Grigg M."/>
            <person name="Lorenzi H."/>
            <person name="Galac M."/>
        </authorList>
    </citation>
    <scope>NUCLEOTIDE SEQUENCE [LARGE SCALE GENOMIC DNA]</scope>
    <source>
        <strain evidence="2 3">EAF2021</strain>
    </source>
</reference>
<evidence type="ECO:0000256" key="1">
    <source>
        <dbReference type="SAM" id="MobiDB-lite"/>
    </source>
</evidence>
<gene>
    <name evidence="2" type="ORF">M9Y10_033012</name>
</gene>
<accession>A0ABR2GXL8</accession>
<name>A0ABR2GXL8_9EUKA</name>
<protein>
    <submittedName>
        <fullName evidence="2">Uncharacterized protein</fullName>
    </submittedName>
</protein>
<feature type="region of interest" description="Disordered" evidence="1">
    <location>
        <begin position="34"/>
        <end position="53"/>
    </location>
</feature>
<proteinExistence type="predicted"/>
<keyword evidence="3" id="KW-1185">Reference proteome</keyword>